<feature type="transmembrane region" description="Helical" evidence="1">
    <location>
        <begin position="191"/>
        <end position="212"/>
    </location>
</feature>
<dbReference type="InterPro" id="IPR011623">
    <property type="entry name" value="7TMR_DISM_rcpt_extracell_dom1"/>
</dbReference>
<dbReference type="PROSITE" id="PS50887">
    <property type="entry name" value="GGDEF"/>
    <property type="match status" value="1"/>
</dbReference>
<keyword evidence="1" id="KW-1133">Transmembrane helix</keyword>
<keyword evidence="1" id="KW-0472">Membrane</keyword>
<evidence type="ECO:0000313" key="5">
    <source>
        <dbReference type="Proteomes" id="UP001501788"/>
    </source>
</evidence>
<keyword evidence="5" id="KW-1185">Reference proteome</keyword>
<dbReference type="EMBL" id="BAABEX010000010">
    <property type="protein sequence ID" value="GAA4423655.1"/>
    <property type="molecule type" value="Genomic_DNA"/>
</dbReference>
<evidence type="ECO:0000256" key="2">
    <source>
        <dbReference type="SAM" id="SignalP"/>
    </source>
</evidence>
<sequence>MKLLRAALLLCFVLLWTLVSAAPAVPLASLPQGQGVSLSERGALQWIPNADEHLGLDDVRSGDAAGRFVPAPHPPRAQSTTHPHWFKIELLQPPGPGDWVLAAHTTALQDVRFYGPFDAQGRALAPPVHTGLSQPFDTRPLGSERYIMRLQLPEPGTYTVYVRLLGGTASQMNLDVWEVTDYLQWRQHKRLFDGICYGILLALLSYNLALASIFRDRTFLFYVGQCAFALLSVASFNGHAGHYLWGDWPWWQGRANVVLPSLWMGFALLFTRSFLDTRARRWLDRPLLAAGALMALSAVMGLSGHLVLAQRLNEAVAFGGTLLAVVAGVVRLRDGMEAARWYLAGQGMLFVSVVGLVLVNWKVIDVPFLPSNGLQAGVAAEMVVFAIALSSRISRMQASQIALRMEAAHLAEAAATDPLTALPNRAGLAQGAAHVLGAGESPALLLLDLDRFKPINDQHGHDAGDAVLRTLAQRLRAQVRAGDLAARLGGDEFVVLLPGPLPEERLQALVQDLERALQQPVAFQGLMLAVGVSIGVARSPRDGTTLPELIRHADAAMYRVKQARKAASAAT</sequence>
<feature type="transmembrane region" description="Helical" evidence="1">
    <location>
        <begin position="287"/>
        <end position="309"/>
    </location>
</feature>
<dbReference type="InterPro" id="IPR043128">
    <property type="entry name" value="Rev_trsase/Diguanyl_cyclase"/>
</dbReference>
<dbReference type="Pfam" id="PF00990">
    <property type="entry name" value="GGDEF"/>
    <property type="match status" value="1"/>
</dbReference>
<dbReference type="Pfam" id="PF07696">
    <property type="entry name" value="7TMR-DISMED2"/>
    <property type="match status" value="1"/>
</dbReference>
<evidence type="ECO:0000256" key="1">
    <source>
        <dbReference type="SAM" id="Phobius"/>
    </source>
</evidence>
<dbReference type="PANTHER" id="PTHR46663">
    <property type="entry name" value="DIGUANYLATE CYCLASE DGCT-RELATED"/>
    <property type="match status" value="1"/>
</dbReference>
<dbReference type="SMART" id="SM00267">
    <property type="entry name" value="GGDEF"/>
    <property type="match status" value="1"/>
</dbReference>
<gene>
    <name evidence="4" type="ORF">GCM10023090_16100</name>
</gene>
<dbReference type="Pfam" id="PF07695">
    <property type="entry name" value="7TMR-DISM_7TM"/>
    <property type="match status" value="1"/>
</dbReference>
<feature type="transmembrane region" description="Helical" evidence="1">
    <location>
        <begin position="341"/>
        <end position="361"/>
    </location>
</feature>
<feature type="chain" id="PRO_5046617121" evidence="2">
    <location>
        <begin position="22"/>
        <end position="571"/>
    </location>
</feature>
<proteinExistence type="predicted"/>
<feature type="transmembrane region" description="Helical" evidence="1">
    <location>
        <begin position="219"/>
        <end position="237"/>
    </location>
</feature>
<dbReference type="CDD" id="cd01949">
    <property type="entry name" value="GGDEF"/>
    <property type="match status" value="1"/>
</dbReference>
<dbReference type="InterPro" id="IPR052163">
    <property type="entry name" value="DGC-Regulatory_Protein"/>
</dbReference>
<keyword evidence="2" id="KW-0732">Signal</keyword>
<dbReference type="RefSeq" id="WP_345063111.1">
    <property type="nucleotide sequence ID" value="NZ_BAABEX010000010.1"/>
</dbReference>
<feature type="transmembrane region" description="Helical" evidence="1">
    <location>
        <begin position="257"/>
        <end position="275"/>
    </location>
</feature>
<comment type="caution">
    <text evidence="4">The sequence shown here is derived from an EMBL/GenBank/DDBJ whole genome shotgun (WGS) entry which is preliminary data.</text>
</comment>
<dbReference type="InterPro" id="IPR011622">
    <property type="entry name" value="7TMR_DISM_rcpt_extracell_dom2"/>
</dbReference>
<dbReference type="Gene3D" id="2.60.40.2380">
    <property type="match status" value="1"/>
</dbReference>
<feature type="transmembrane region" description="Helical" evidence="1">
    <location>
        <begin position="315"/>
        <end position="332"/>
    </location>
</feature>
<dbReference type="Proteomes" id="UP001501788">
    <property type="component" value="Unassembled WGS sequence"/>
</dbReference>
<accession>A0ABP8L7F4</accession>
<keyword evidence="1" id="KW-0812">Transmembrane</keyword>
<dbReference type="NCBIfam" id="TIGR00254">
    <property type="entry name" value="GGDEF"/>
    <property type="match status" value="1"/>
</dbReference>
<feature type="domain" description="GGDEF" evidence="3">
    <location>
        <begin position="440"/>
        <end position="571"/>
    </location>
</feature>
<feature type="transmembrane region" description="Helical" evidence="1">
    <location>
        <begin position="373"/>
        <end position="390"/>
    </location>
</feature>
<feature type="signal peptide" evidence="2">
    <location>
        <begin position="1"/>
        <end position="21"/>
    </location>
</feature>
<dbReference type="InterPro" id="IPR000160">
    <property type="entry name" value="GGDEF_dom"/>
</dbReference>
<organism evidence="4 5">
    <name type="scientific">Acidovorax lacteus</name>
    <dbReference type="NCBI Taxonomy" id="1924988"/>
    <lineage>
        <taxon>Bacteria</taxon>
        <taxon>Pseudomonadati</taxon>
        <taxon>Pseudomonadota</taxon>
        <taxon>Betaproteobacteria</taxon>
        <taxon>Burkholderiales</taxon>
        <taxon>Comamonadaceae</taxon>
        <taxon>Acidovorax</taxon>
    </lineage>
</organism>
<protein>
    <submittedName>
        <fullName evidence="4">Diguanylate cyclase</fullName>
    </submittedName>
</protein>
<dbReference type="SUPFAM" id="SSF55073">
    <property type="entry name" value="Nucleotide cyclase"/>
    <property type="match status" value="1"/>
</dbReference>
<evidence type="ECO:0000259" key="3">
    <source>
        <dbReference type="PROSITE" id="PS50887"/>
    </source>
</evidence>
<reference evidence="5" key="1">
    <citation type="journal article" date="2019" name="Int. J. Syst. Evol. Microbiol.">
        <title>The Global Catalogue of Microorganisms (GCM) 10K type strain sequencing project: providing services to taxonomists for standard genome sequencing and annotation.</title>
        <authorList>
            <consortium name="The Broad Institute Genomics Platform"/>
            <consortium name="The Broad Institute Genome Sequencing Center for Infectious Disease"/>
            <person name="Wu L."/>
            <person name="Ma J."/>
        </authorList>
    </citation>
    <scope>NUCLEOTIDE SEQUENCE [LARGE SCALE GENOMIC DNA]</scope>
    <source>
        <strain evidence="5">JCM 31890</strain>
    </source>
</reference>
<dbReference type="Gene3D" id="3.30.70.270">
    <property type="match status" value="1"/>
</dbReference>
<dbReference type="InterPro" id="IPR029787">
    <property type="entry name" value="Nucleotide_cyclase"/>
</dbReference>
<evidence type="ECO:0000313" key="4">
    <source>
        <dbReference type="EMBL" id="GAA4423655.1"/>
    </source>
</evidence>
<name>A0ABP8L7F4_9BURK</name>
<dbReference type="PANTHER" id="PTHR46663:SF2">
    <property type="entry name" value="GGDEF DOMAIN-CONTAINING PROTEIN"/>
    <property type="match status" value="1"/>
</dbReference>